<keyword evidence="8 10" id="KW-1133">Transmembrane helix</keyword>
<dbReference type="GO" id="GO:0055085">
    <property type="term" value="P:transmembrane transport"/>
    <property type="evidence" value="ECO:0007669"/>
    <property type="project" value="InterPro"/>
</dbReference>
<dbReference type="RefSeq" id="WP_107492194.1">
    <property type="nucleotide sequence ID" value="NZ_PZKC01000002.1"/>
</dbReference>
<evidence type="ECO:0000313" key="11">
    <source>
        <dbReference type="EMBL" id="PTD97674.1"/>
    </source>
</evidence>
<feature type="modified residue" description="FMN phosphoryl threonine" evidence="10">
    <location>
        <position position="184"/>
    </location>
</feature>
<organism evidence="11 12">
    <name type="scientific">Pseudothauera lacus</name>
    <dbReference type="NCBI Taxonomy" id="2136175"/>
    <lineage>
        <taxon>Bacteria</taxon>
        <taxon>Pseudomonadati</taxon>
        <taxon>Pseudomonadota</taxon>
        <taxon>Betaproteobacteria</taxon>
        <taxon>Rhodocyclales</taxon>
        <taxon>Zoogloeaceae</taxon>
        <taxon>Pseudothauera</taxon>
    </lineage>
</organism>
<keyword evidence="3 10" id="KW-0285">Flavoprotein</keyword>
<comment type="function">
    <text evidence="10">Part of a membrane-bound complex that couples electron transfer with translocation of ions across the membrane.</text>
</comment>
<dbReference type="InterPro" id="IPR011303">
    <property type="entry name" value="RnfD_bac"/>
</dbReference>
<keyword evidence="10" id="KW-1003">Cell membrane</keyword>
<dbReference type="AlphaFoldDB" id="A0A2T4IIT2"/>
<keyword evidence="7 10" id="KW-0249">Electron transport</keyword>
<reference evidence="11 12" key="1">
    <citation type="submission" date="2018-03" db="EMBL/GenBank/DDBJ databases">
        <authorList>
            <person name="Keele B.F."/>
        </authorList>
    </citation>
    <scope>NUCLEOTIDE SEQUENCE [LARGE SCALE GENOMIC DNA]</scope>
    <source>
        <strain evidence="11 12">D20</strain>
    </source>
</reference>
<feature type="transmembrane region" description="Helical" evidence="10">
    <location>
        <begin position="93"/>
        <end position="111"/>
    </location>
</feature>
<dbReference type="PANTHER" id="PTHR30578">
    <property type="entry name" value="ELECTRON TRANSPORT COMPLEX PROTEIN RNFD"/>
    <property type="match status" value="1"/>
</dbReference>
<comment type="caution">
    <text evidence="11">The sequence shown here is derived from an EMBL/GenBank/DDBJ whole genome shotgun (WGS) entry which is preliminary data.</text>
</comment>
<feature type="transmembrane region" description="Helical" evidence="10">
    <location>
        <begin position="18"/>
        <end position="37"/>
    </location>
</feature>
<dbReference type="GO" id="GO:0005886">
    <property type="term" value="C:plasma membrane"/>
    <property type="evidence" value="ECO:0007669"/>
    <property type="project" value="UniProtKB-SubCell"/>
</dbReference>
<sequence length="356" mass="37183">MNIVSSPHAHGARPVGQVMLLVMVALLPATLAGFWRFGWPAIYLWLVTVLACALTEVLCVRLAGRPARPALADGSAVLTGWLLALSLPPWAPWWVGVVGGAFAMVVCKHAFGGLGQNLFNPAMAARVMLLISFPVEMTQWLAPLPLGSAGAPDALGALAITFGAGLPDGMTSASLLDHVRAEATQGVPLSASLTGQFDPLALGAGDRAGSLGETTALLLAAGGVFLIFMRVIGMRIPLAFILGIAIPAAIAHFIAPDRYLPPLAHLLAGGVMLGAFFIATDYVTSPSTPLGQWLFGIGCGLLTWIIRTWGAYPEGVAFAILLMNAATPLIDHYTRPRIFGRTRAGRSMVPAAPKGN</sequence>
<feature type="transmembrane region" description="Helical" evidence="10">
    <location>
        <begin position="236"/>
        <end position="256"/>
    </location>
</feature>
<feature type="transmembrane region" description="Helical" evidence="10">
    <location>
        <begin position="43"/>
        <end position="63"/>
    </location>
</feature>
<keyword evidence="5 10" id="KW-0812">Transmembrane</keyword>
<evidence type="ECO:0000313" key="12">
    <source>
        <dbReference type="Proteomes" id="UP000241193"/>
    </source>
</evidence>
<proteinExistence type="inferred from homology"/>
<evidence type="ECO:0000256" key="9">
    <source>
        <dbReference type="ARBA" id="ARBA00023136"/>
    </source>
</evidence>
<keyword evidence="2 10" id="KW-0597">Phosphoprotein</keyword>
<dbReference type="PANTHER" id="PTHR30578:SF0">
    <property type="entry name" value="ION-TRANSLOCATING OXIDOREDUCTASE COMPLEX SUBUNIT D"/>
    <property type="match status" value="1"/>
</dbReference>
<keyword evidence="4 10" id="KW-0288">FMN</keyword>
<keyword evidence="6 10" id="KW-1278">Translocase</keyword>
<gene>
    <name evidence="10" type="primary">rnfD</name>
    <name evidence="11" type="ORF">C8261_03085</name>
</gene>
<evidence type="ECO:0000256" key="3">
    <source>
        <dbReference type="ARBA" id="ARBA00022630"/>
    </source>
</evidence>
<feature type="transmembrane region" description="Helical" evidence="10">
    <location>
        <begin position="262"/>
        <end position="283"/>
    </location>
</feature>
<name>A0A2T4IIT2_9RHOO</name>
<keyword evidence="10" id="KW-0997">Cell inner membrane</keyword>
<evidence type="ECO:0000256" key="6">
    <source>
        <dbReference type="ARBA" id="ARBA00022967"/>
    </source>
</evidence>
<dbReference type="NCBIfam" id="TIGR01946">
    <property type="entry name" value="rnfD"/>
    <property type="match status" value="1"/>
</dbReference>
<feature type="transmembrane region" description="Helical" evidence="10">
    <location>
        <begin position="290"/>
        <end position="309"/>
    </location>
</feature>
<feature type="transmembrane region" description="Helical" evidence="10">
    <location>
        <begin position="208"/>
        <end position="229"/>
    </location>
</feature>
<evidence type="ECO:0000256" key="4">
    <source>
        <dbReference type="ARBA" id="ARBA00022643"/>
    </source>
</evidence>
<evidence type="ECO:0000256" key="5">
    <source>
        <dbReference type="ARBA" id="ARBA00022692"/>
    </source>
</evidence>
<accession>A0A2T4IIT2</accession>
<evidence type="ECO:0000256" key="8">
    <source>
        <dbReference type="ARBA" id="ARBA00022989"/>
    </source>
</evidence>
<keyword evidence="12" id="KW-1185">Reference proteome</keyword>
<evidence type="ECO:0000256" key="2">
    <source>
        <dbReference type="ARBA" id="ARBA00022553"/>
    </source>
</evidence>
<evidence type="ECO:0000256" key="1">
    <source>
        <dbReference type="ARBA" id="ARBA00022448"/>
    </source>
</evidence>
<evidence type="ECO:0000256" key="7">
    <source>
        <dbReference type="ARBA" id="ARBA00022982"/>
    </source>
</evidence>
<dbReference type="Pfam" id="PF03116">
    <property type="entry name" value="NQR2_RnfD_RnfE"/>
    <property type="match status" value="1"/>
</dbReference>
<keyword evidence="1 10" id="KW-0813">Transport</keyword>
<dbReference type="GO" id="GO:0022900">
    <property type="term" value="P:electron transport chain"/>
    <property type="evidence" value="ECO:0007669"/>
    <property type="project" value="UniProtKB-UniRule"/>
</dbReference>
<evidence type="ECO:0000256" key="10">
    <source>
        <dbReference type="HAMAP-Rule" id="MF_00462"/>
    </source>
</evidence>
<protein>
    <recommendedName>
        <fullName evidence="10">Ion-translocating oxidoreductase complex subunit D</fullName>
        <ecNumber evidence="10">7.-.-.-</ecNumber>
    </recommendedName>
    <alternativeName>
        <fullName evidence="10">Rnf electron transport complex subunit D</fullName>
    </alternativeName>
</protein>
<dbReference type="HAMAP" id="MF_00462">
    <property type="entry name" value="RsxD_RnfD"/>
    <property type="match status" value="1"/>
</dbReference>
<dbReference type="OrthoDB" id="9776359at2"/>
<comment type="similarity">
    <text evidence="10">Belongs to the NqrB/RnfD family.</text>
</comment>
<comment type="cofactor">
    <cofactor evidence="10">
        <name>FMN</name>
        <dbReference type="ChEBI" id="CHEBI:58210"/>
    </cofactor>
</comment>
<dbReference type="InterPro" id="IPR004338">
    <property type="entry name" value="NqrB/RnfD"/>
</dbReference>
<comment type="subunit">
    <text evidence="10">The complex is composed of six subunits: RnfA, RnfB, RnfC, RnfD, RnfE and RnfG.</text>
</comment>
<dbReference type="EC" id="7.-.-.-" evidence="10"/>
<dbReference type="EMBL" id="PZKC01000002">
    <property type="protein sequence ID" value="PTD97674.1"/>
    <property type="molecule type" value="Genomic_DNA"/>
</dbReference>
<keyword evidence="9 10" id="KW-0472">Membrane</keyword>
<dbReference type="Proteomes" id="UP000241193">
    <property type="component" value="Unassembled WGS sequence"/>
</dbReference>
<reference evidence="11 12" key="2">
    <citation type="submission" date="2018-04" db="EMBL/GenBank/DDBJ databases">
        <title>Thauera lacus sp. nov., isolated from an saline lake in Inner Mongolia, China.</title>
        <authorList>
            <person name="Liang Q.-Y."/>
        </authorList>
    </citation>
    <scope>NUCLEOTIDE SEQUENCE [LARGE SCALE GENOMIC DNA]</scope>
    <source>
        <strain evidence="11 12">D20</strain>
    </source>
</reference>
<comment type="subcellular location">
    <subcellularLocation>
        <location evidence="10">Cell inner membrane</location>
        <topology evidence="10">Multi-pass membrane protein</topology>
    </subcellularLocation>
</comment>